<evidence type="ECO:0000256" key="10">
    <source>
        <dbReference type="ARBA" id="ARBA00031693"/>
    </source>
</evidence>
<dbReference type="SFLD" id="SFLDG01136">
    <property type="entry name" value="C1.6:_Phosphoserine_Phosphatas"/>
    <property type="match status" value="1"/>
</dbReference>
<dbReference type="PANTHER" id="PTHR43344">
    <property type="entry name" value="PHOSPHOSERINE PHOSPHATASE"/>
    <property type="match status" value="1"/>
</dbReference>
<dbReference type="Proteomes" id="UP000568158">
    <property type="component" value="Unassembled WGS sequence"/>
</dbReference>
<dbReference type="AlphaFoldDB" id="A0A3F2Y628"/>
<keyword evidence="5" id="KW-0028">Amino-acid biosynthesis</keyword>
<evidence type="ECO:0000256" key="2">
    <source>
        <dbReference type="ARBA" id="ARBA00005135"/>
    </source>
</evidence>
<evidence type="ECO:0000313" key="15">
    <source>
        <dbReference type="Proteomes" id="UP000568158"/>
    </source>
</evidence>
<keyword evidence="9" id="KW-0718">Serine biosynthesis</keyword>
<dbReference type="GO" id="GO:0005737">
    <property type="term" value="C:cytoplasm"/>
    <property type="evidence" value="ECO:0007669"/>
    <property type="project" value="TreeGrafter"/>
</dbReference>
<dbReference type="GO" id="GO:0006564">
    <property type="term" value="P:L-serine biosynthetic process"/>
    <property type="evidence" value="ECO:0007669"/>
    <property type="project" value="UniProtKB-KW"/>
</dbReference>
<evidence type="ECO:0000256" key="7">
    <source>
        <dbReference type="ARBA" id="ARBA00022801"/>
    </source>
</evidence>
<dbReference type="STRING" id="5007.A0A3F2Y628"/>
<name>A0A3F2Y628_DEKBR</name>
<dbReference type="PANTHER" id="PTHR43344:SF2">
    <property type="entry name" value="PHOSPHOSERINE PHOSPHATASE"/>
    <property type="match status" value="1"/>
</dbReference>
<comment type="pathway">
    <text evidence="2">Amino-acid biosynthesis; L-serine biosynthesis; L-serine from 3-phospho-D-glycerate: step 3/3.</text>
</comment>
<evidence type="ECO:0000256" key="1">
    <source>
        <dbReference type="ARBA" id="ARBA00001946"/>
    </source>
</evidence>
<evidence type="ECO:0000256" key="8">
    <source>
        <dbReference type="ARBA" id="ARBA00022842"/>
    </source>
</evidence>
<dbReference type="Pfam" id="PF00702">
    <property type="entry name" value="Hydrolase"/>
    <property type="match status" value="1"/>
</dbReference>
<keyword evidence="7" id="KW-0378">Hydrolase</keyword>
<gene>
    <name evidence="13" type="primary">SER2</name>
    <name evidence="13" type="ORF">DEBR0S2_17898G</name>
    <name evidence="12" type="ORF">HII12_003196</name>
</gene>
<dbReference type="GO" id="GO:0000287">
    <property type="term" value="F:magnesium ion binding"/>
    <property type="evidence" value="ECO:0007669"/>
    <property type="project" value="TreeGrafter"/>
</dbReference>
<keyword evidence="14" id="KW-1185">Reference proteome</keyword>
<comment type="cofactor">
    <cofactor evidence="1">
        <name>Mg(2+)</name>
        <dbReference type="ChEBI" id="CHEBI:18420"/>
    </cofactor>
</comment>
<dbReference type="EMBL" id="JABCYN010000030">
    <property type="protein sequence ID" value="KAF6009650.1"/>
    <property type="molecule type" value="Genomic_DNA"/>
</dbReference>
<feature type="active site" description="Proton donor" evidence="11">
    <location>
        <position position="107"/>
    </location>
</feature>
<dbReference type="SFLD" id="SFLDG01137">
    <property type="entry name" value="C1.6.1:_Phosphoserine_Phosphat"/>
    <property type="match status" value="1"/>
</dbReference>
<evidence type="ECO:0000313" key="12">
    <source>
        <dbReference type="EMBL" id="KAF6009650.1"/>
    </source>
</evidence>
<dbReference type="Proteomes" id="UP000478008">
    <property type="component" value="Unassembled WGS sequence"/>
</dbReference>
<dbReference type="SFLD" id="SFLDF00029">
    <property type="entry name" value="phosphoserine_phosphatase"/>
    <property type="match status" value="1"/>
</dbReference>
<dbReference type="Gene3D" id="3.40.50.1000">
    <property type="entry name" value="HAD superfamily/HAD-like"/>
    <property type="match status" value="1"/>
</dbReference>
<dbReference type="InterPro" id="IPR050582">
    <property type="entry name" value="HAD-like_SerB"/>
</dbReference>
<dbReference type="EMBL" id="CABFWN010000002">
    <property type="protein sequence ID" value="VUG17858.1"/>
    <property type="molecule type" value="Genomic_DNA"/>
</dbReference>
<dbReference type="NCBIfam" id="TIGR01488">
    <property type="entry name" value="HAD-SF-IB"/>
    <property type="match status" value="1"/>
</dbReference>
<keyword evidence="8" id="KW-0460">Magnesium</keyword>
<dbReference type="InterPro" id="IPR023214">
    <property type="entry name" value="HAD_sf"/>
</dbReference>
<dbReference type="InterPro" id="IPR036412">
    <property type="entry name" value="HAD-like_sf"/>
</dbReference>
<evidence type="ECO:0000256" key="3">
    <source>
        <dbReference type="ARBA" id="ARBA00009184"/>
    </source>
</evidence>
<feature type="active site" description="Nucleophile" evidence="11">
    <location>
        <position position="105"/>
    </location>
</feature>
<evidence type="ECO:0000256" key="4">
    <source>
        <dbReference type="ARBA" id="ARBA00012640"/>
    </source>
</evidence>
<dbReference type="OMA" id="LSMFKHA"/>
<proteinExistence type="inferred from homology"/>
<accession>A0A3F2Y628</accession>
<dbReference type="NCBIfam" id="TIGR00338">
    <property type="entry name" value="serB"/>
    <property type="match status" value="1"/>
</dbReference>
<evidence type="ECO:0000313" key="14">
    <source>
        <dbReference type="Proteomes" id="UP000478008"/>
    </source>
</evidence>
<protein>
    <recommendedName>
        <fullName evidence="4">phosphoserine phosphatase</fullName>
        <ecNumber evidence="4">3.1.3.3</ecNumber>
    </recommendedName>
    <alternativeName>
        <fullName evidence="10">O-phosphoserine phosphohydrolase</fullName>
    </alternativeName>
</protein>
<sequence>MSYVITAIACGKQFPPGISNSITALIEKLPLKLVSVVKLSPDRAADYEVQLDITKTGVEKPDQSFVDKLASNVHSQLKETHLDGVDLIFQRNDDNRKNKKLAVFDMDSTLIEQEVIELIAAQAHCEKEVAAVTRAAMNGELDFKQSLAKRVALLKGIESKDLWDSLKPQLKFTNGVRELCKFLKAKGAKLAVFSGGFLPLANYAKEQLELDYAFANVLGTEFNAEGKEVLSGETVGEVVDGQKKRKFMLDIAAENGIPLAKAVATGDGANDLPMMQAAGFGIAWNAKPKVQKEAPCCLNSGSLEDSLYIYGYNDSEIAEVLGKN</sequence>
<evidence type="ECO:0000256" key="11">
    <source>
        <dbReference type="PIRSR" id="PIRSR604469-1"/>
    </source>
</evidence>
<keyword evidence="6" id="KW-0479">Metal-binding</keyword>
<evidence type="ECO:0000256" key="6">
    <source>
        <dbReference type="ARBA" id="ARBA00022723"/>
    </source>
</evidence>
<reference evidence="13 14" key="1">
    <citation type="submission" date="2019-07" db="EMBL/GenBank/DDBJ databases">
        <authorList>
            <person name="Friedrich A."/>
            <person name="Schacherer J."/>
        </authorList>
    </citation>
    <scope>NUCLEOTIDE SEQUENCE [LARGE SCALE GENOMIC DNA]</scope>
</reference>
<dbReference type="SFLD" id="SFLDS00003">
    <property type="entry name" value="Haloacid_Dehalogenase"/>
    <property type="match status" value="1"/>
</dbReference>
<dbReference type="InterPro" id="IPR004469">
    <property type="entry name" value="PSP"/>
</dbReference>
<evidence type="ECO:0000313" key="13">
    <source>
        <dbReference type="EMBL" id="VUG17858.1"/>
    </source>
</evidence>
<evidence type="ECO:0000256" key="5">
    <source>
        <dbReference type="ARBA" id="ARBA00022605"/>
    </source>
</evidence>
<dbReference type="EC" id="3.1.3.3" evidence="4"/>
<dbReference type="GO" id="GO:0036424">
    <property type="term" value="F:L-phosphoserine phosphatase activity"/>
    <property type="evidence" value="ECO:0007669"/>
    <property type="project" value="InterPro"/>
</dbReference>
<dbReference type="UniPathway" id="UPA00135">
    <property type="reaction ID" value="UER00198"/>
</dbReference>
<comment type="similarity">
    <text evidence="3">Belongs to the HAD-like hydrolase superfamily. SerB family.</text>
</comment>
<evidence type="ECO:0000256" key="9">
    <source>
        <dbReference type="ARBA" id="ARBA00023299"/>
    </source>
</evidence>
<organism evidence="13 14">
    <name type="scientific">Dekkera bruxellensis</name>
    <name type="common">Brettanomyces custersii</name>
    <dbReference type="NCBI Taxonomy" id="5007"/>
    <lineage>
        <taxon>Eukaryota</taxon>
        <taxon>Fungi</taxon>
        <taxon>Dikarya</taxon>
        <taxon>Ascomycota</taxon>
        <taxon>Saccharomycotina</taxon>
        <taxon>Pichiomycetes</taxon>
        <taxon>Pichiales</taxon>
        <taxon>Pichiaceae</taxon>
        <taxon>Brettanomyces</taxon>
    </lineage>
</organism>
<dbReference type="SUPFAM" id="SSF56784">
    <property type="entry name" value="HAD-like"/>
    <property type="match status" value="1"/>
</dbReference>
<reference evidence="12 15" key="2">
    <citation type="journal article" date="2020" name="Appl. Microbiol. Biotechnol.">
        <title>Targeted gene deletion in Brettanomyces bruxellensis with an expression-free CRISPR-Cas9 system.</title>
        <authorList>
            <person name="Varela C."/>
            <person name="Bartel C."/>
            <person name="Onetto C."/>
            <person name="Borneman A."/>
        </authorList>
    </citation>
    <scope>NUCLEOTIDE SEQUENCE [LARGE SCALE GENOMIC DNA]</scope>
    <source>
        <strain evidence="12 15">AWRI1613</strain>
    </source>
</reference>